<dbReference type="EMBL" id="NHON01000006">
    <property type="protein sequence ID" value="OWJ68334.1"/>
    <property type="molecule type" value="Genomic_DNA"/>
</dbReference>
<evidence type="ECO:0000256" key="1">
    <source>
        <dbReference type="SAM" id="MobiDB-lite"/>
    </source>
</evidence>
<sequence length="70" mass="7838">MMRPGHPETEMISIVQRAPTRPIPRLRPRRGLLSTLRAAAGRLLRPAAGRVLDPNGLSDQLRRDLGFDRS</sequence>
<feature type="region of interest" description="Disordered" evidence="1">
    <location>
        <begin position="50"/>
        <end position="70"/>
    </location>
</feature>
<feature type="compositionally biased region" description="Basic and acidic residues" evidence="1">
    <location>
        <begin position="60"/>
        <end position="70"/>
    </location>
</feature>
<protein>
    <submittedName>
        <fullName evidence="2">Uncharacterized protein</fullName>
    </submittedName>
</protein>
<comment type="caution">
    <text evidence="2">The sequence shown here is derived from an EMBL/GenBank/DDBJ whole genome shotgun (WGS) entry which is preliminary data.</text>
</comment>
<name>A0A211ZT06_9PROT</name>
<feature type="region of interest" description="Disordered" evidence="1">
    <location>
        <begin position="1"/>
        <end position="26"/>
    </location>
</feature>
<evidence type="ECO:0000313" key="2">
    <source>
        <dbReference type="EMBL" id="OWJ68334.1"/>
    </source>
</evidence>
<proteinExistence type="predicted"/>
<organism evidence="2 3">
    <name type="scientific">Inquilinus limosus</name>
    <dbReference type="NCBI Taxonomy" id="171674"/>
    <lineage>
        <taxon>Bacteria</taxon>
        <taxon>Pseudomonadati</taxon>
        <taxon>Pseudomonadota</taxon>
        <taxon>Alphaproteobacteria</taxon>
        <taxon>Rhodospirillales</taxon>
        <taxon>Rhodospirillaceae</taxon>
        <taxon>Inquilinus</taxon>
    </lineage>
</organism>
<dbReference type="Proteomes" id="UP000196655">
    <property type="component" value="Unassembled WGS sequence"/>
</dbReference>
<evidence type="ECO:0000313" key="3">
    <source>
        <dbReference type="Proteomes" id="UP000196655"/>
    </source>
</evidence>
<dbReference type="AlphaFoldDB" id="A0A211ZT06"/>
<reference evidence="3" key="1">
    <citation type="submission" date="2017-05" db="EMBL/GenBank/DDBJ databases">
        <authorList>
            <person name="Macchi M."/>
            <person name="Festa S."/>
            <person name="Coppotelli B.M."/>
            <person name="Morelli I.S."/>
        </authorList>
    </citation>
    <scope>NUCLEOTIDE SEQUENCE [LARGE SCALE GENOMIC DNA]</scope>
    <source>
        <strain evidence="3">I</strain>
    </source>
</reference>
<accession>A0A211ZT06</accession>
<gene>
    <name evidence="2" type="ORF">BWR60_05415</name>
</gene>
<keyword evidence="3" id="KW-1185">Reference proteome</keyword>